<organism evidence="1 2">
    <name type="scientific">Pluteus cervinus</name>
    <dbReference type="NCBI Taxonomy" id="181527"/>
    <lineage>
        <taxon>Eukaryota</taxon>
        <taxon>Fungi</taxon>
        <taxon>Dikarya</taxon>
        <taxon>Basidiomycota</taxon>
        <taxon>Agaricomycotina</taxon>
        <taxon>Agaricomycetes</taxon>
        <taxon>Agaricomycetidae</taxon>
        <taxon>Agaricales</taxon>
        <taxon>Pluteineae</taxon>
        <taxon>Pluteaceae</taxon>
        <taxon>Pluteus</taxon>
    </lineage>
</organism>
<protein>
    <submittedName>
        <fullName evidence="1">Uncharacterized protein</fullName>
    </submittedName>
</protein>
<feature type="non-terminal residue" evidence="1">
    <location>
        <position position="1"/>
    </location>
</feature>
<evidence type="ECO:0000313" key="2">
    <source>
        <dbReference type="Proteomes" id="UP000308600"/>
    </source>
</evidence>
<reference evidence="1 2" key="1">
    <citation type="journal article" date="2019" name="Nat. Ecol. Evol.">
        <title>Megaphylogeny resolves global patterns of mushroom evolution.</title>
        <authorList>
            <person name="Varga T."/>
            <person name="Krizsan K."/>
            <person name="Foldi C."/>
            <person name="Dima B."/>
            <person name="Sanchez-Garcia M."/>
            <person name="Sanchez-Ramirez S."/>
            <person name="Szollosi G.J."/>
            <person name="Szarkandi J.G."/>
            <person name="Papp V."/>
            <person name="Albert L."/>
            <person name="Andreopoulos W."/>
            <person name="Angelini C."/>
            <person name="Antonin V."/>
            <person name="Barry K.W."/>
            <person name="Bougher N.L."/>
            <person name="Buchanan P."/>
            <person name="Buyck B."/>
            <person name="Bense V."/>
            <person name="Catcheside P."/>
            <person name="Chovatia M."/>
            <person name="Cooper J."/>
            <person name="Damon W."/>
            <person name="Desjardin D."/>
            <person name="Finy P."/>
            <person name="Geml J."/>
            <person name="Haridas S."/>
            <person name="Hughes K."/>
            <person name="Justo A."/>
            <person name="Karasinski D."/>
            <person name="Kautmanova I."/>
            <person name="Kiss B."/>
            <person name="Kocsube S."/>
            <person name="Kotiranta H."/>
            <person name="LaButti K.M."/>
            <person name="Lechner B.E."/>
            <person name="Liimatainen K."/>
            <person name="Lipzen A."/>
            <person name="Lukacs Z."/>
            <person name="Mihaltcheva S."/>
            <person name="Morgado L.N."/>
            <person name="Niskanen T."/>
            <person name="Noordeloos M.E."/>
            <person name="Ohm R.A."/>
            <person name="Ortiz-Santana B."/>
            <person name="Ovrebo C."/>
            <person name="Racz N."/>
            <person name="Riley R."/>
            <person name="Savchenko A."/>
            <person name="Shiryaev A."/>
            <person name="Soop K."/>
            <person name="Spirin V."/>
            <person name="Szebenyi C."/>
            <person name="Tomsovsky M."/>
            <person name="Tulloss R.E."/>
            <person name="Uehling J."/>
            <person name="Grigoriev I.V."/>
            <person name="Vagvolgyi C."/>
            <person name="Papp T."/>
            <person name="Martin F.M."/>
            <person name="Miettinen O."/>
            <person name="Hibbett D.S."/>
            <person name="Nagy L.G."/>
        </authorList>
    </citation>
    <scope>NUCLEOTIDE SEQUENCE [LARGE SCALE GENOMIC DNA]</scope>
    <source>
        <strain evidence="1 2">NL-1719</strain>
    </source>
</reference>
<sequence length="67" mass="7651">YKAAEGLLEGLFSGLVRNISSIGVVEEFILFREFIWLHAHNLVTVWPSAFNFSTQMAKCKTEMEDID</sequence>
<keyword evidence="2" id="KW-1185">Reference proteome</keyword>
<name>A0ACD3B5A8_9AGAR</name>
<evidence type="ECO:0000313" key="1">
    <source>
        <dbReference type="EMBL" id="TFK73300.1"/>
    </source>
</evidence>
<gene>
    <name evidence="1" type="ORF">BDN72DRAFT_835022</name>
</gene>
<dbReference type="Proteomes" id="UP000308600">
    <property type="component" value="Unassembled WGS sequence"/>
</dbReference>
<proteinExistence type="predicted"/>
<accession>A0ACD3B5A8</accession>
<dbReference type="EMBL" id="ML208277">
    <property type="protein sequence ID" value="TFK73300.1"/>
    <property type="molecule type" value="Genomic_DNA"/>
</dbReference>